<keyword evidence="3" id="KW-1003">Cell membrane</keyword>
<dbReference type="Gene3D" id="3.30.1360.60">
    <property type="entry name" value="Glucose permease domain IIB"/>
    <property type="match status" value="1"/>
</dbReference>
<evidence type="ECO:0000256" key="1">
    <source>
        <dbReference type="ARBA" id="ARBA00004651"/>
    </source>
</evidence>
<dbReference type="EC" id="2.7.1.69" evidence="17"/>
<dbReference type="eggNOG" id="COG1263">
    <property type="taxonomic scope" value="Bacteria"/>
</dbReference>
<keyword evidence="5 17" id="KW-0808">Transferase</keyword>
<keyword evidence="10 13" id="KW-0472">Membrane</keyword>
<evidence type="ECO:0000256" key="9">
    <source>
        <dbReference type="ARBA" id="ARBA00022989"/>
    </source>
</evidence>
<dbReference type="InterPro" id="IPR001996">
    <property type="entry name" value="PTS_IIB_1"/>
</dbReference>
<dbReference type="GO" id="GO:0015771">
    <property type="term" value="P:trehalose transport"/>
    <property type="evidence" value="ECO:0007669"/>
    <property type="project" value="TreeGrafter"/>
</dbReference>
<dbReference type="GO" id="GO:0005886">
    <property type="term" value="C:plasma membrane"/>
    <property type="evidence" value="ECO:0007669"/>
    <property type="project" value="UniProtKB-SubCell"/>
</dbReference>
<evidence type="ECO:0000256" key="6">
    <source>
        <dbReference type="ARBA" id="ARBA00022683"/>
    </source>
</evidence>
<feature type="transmembrane region" description="Helical" evidence="13">
    <location>
        <begin position="369"/>
        <end position="391"/>
    </location>
</feature>
<dbReference type="Pfam" id="PF02378">
    <property type="entry name" value="PTS_EIIC"/>
    <property type="match status" value="1"/>
</dbReference>
<dbReference type="PATRIC" id="fig|500635.8.peg.607"/>
<evidence type="ECO:0000313" key="18">
    <source>
        <dbReference type="Proteomes" id="UP000003671"/>
    </source>
</evidence>
<evidence type="ECO:0000259" key="16">
    <source>
        <dbReference type="PROSITE" id="PS51103"/>
    </source>
</evidence>
<evidence type="ECO:0000256" key="12">
    <source>
        <dbReference type="SAM" id="MobiDB-lite"/>
    </source>
</evidence>
<feature type="transmembrane region" description="Helical" evidence="13">
    <location>
        <begin position="525"/>
        <end position="543"/>
    </location>
</feature>
<dbReference type="eggNOG" id="COG2190">
    <property type="taxonomic scope" value="Bacteria"/>
</dbReference>
<evidence type="ECO:0000256" key="5">
    <source>
        <dbReference type="ARBA" id="ARBA00022679"/>
    </source>
</evidence>
<feature type="transmembrane region" description="Helical" evidence="13">
    <location>
        <begin position="307"/>
        <end position="333"/>
    </location>
</feature>
<dbReference type="PANTHER" id="PTHR30175:SF7">
    <property type="entry name" value="NEGATIVE REGULATOR OF SACY ACTIVITY"/>
    <property type="match status" value="1"/>
</dbReference>
<dbReference type="Pfam" id="PF00358">
    <property type="entry name" value="PTS_EIIA_1"/>
    <property type="match status" value="1"/>
</dbReference>
<keyword evidence="2" id="KW-0813">Transport</keyword>
<evidence type="ECO:0000256" key="11">
    <source>
        <dbReference type="PROSITE-ProRule" id="PRU00421"/>
    </source>
</evidence>
<evidence type="ECO:0000256" key="10">
    <source>
        <dbReference type="ARBA" id="ARBA00023136"/>
    </source>
</evidence>
<evidence type="ECO:0000313" key="17">
    <source>
        <dbReference type="EMBL" id="EEX69194.1"/>
    </source>
</evidence>
<dbReference type="InterPro" id="IPR036878">
    <property type="entry name" value="Glu_permease_IIB"/>
</dbReference>
<dbReference type="PROSITE" id="PS51098">
    <property type="entry name" value="PTS_EIIB_TYPE_1"/>
    <property type="match status" value="1"/>
</dbReference>
<dbReference type="Gene3D" id="2.70.70.10">
    <property type="entry name" value="Glucose Permease (Domain IIA)"/>
    <property type="match status" value="1"/>
</dbReference>
<keyword evidence="8" id="KW-0418">Kinase</keyword>
<evidence type="ECO:0000259" key="14">
    <source>
        <dbReference type="PROSITE" id="PS51093"/>
    </source>
</evidence>
<dbReference type="InterPro" id="IPR018113">
    <property type="entry name" value="PTrfase_EIIB_Cys"/>
</dbReference>
<proteinExistence type="predicted"/>
<feature type="transmembrane region" description="Helical" evidence="13">
    <location>
        <begin position="625"/>
        <end position="644"/>
    </location>
</feature>
<dbReference type="Proteomes" id="UP000003671">
    <property type="component" value="Unassembled WGS sequence"/>
</dbReference>
<dbReference type="PROSITE" id="PS01035">
    <property type="entry name" value="PTS_EIIB_TYPE_1_CYS"/>
    <property type="match status" value="1"/>
</dbReference>
<dbReference type="FunFam" id="3.30.1360.60:FF:000001">
    <property type="entry name" value="PTS system glucose-specific IIBC component PtsG"/>
    <property type="match status" value="1"/>
</dbReference>
<organism evidence="17 18">
    <name type="scientific">Mitsuokella multacida DSM 20544</name>
    <dbReference type="NCBI Taxonomy" id="500635"/>
    <lineage>
        <taxon>Bacteria</taxon>
        <taxon>Bacillati</taxon>
        <taxon>Bacillota</taxon>
        <taxon>Negativicutes</taxon>
        <taxon>Selenomonadales</taxon>
        <taxon>Selenomonadaceae</taxon>
        <taxon>Mitsuokella</taxon>
    </lineage>
</organism>
<dbReference type="GO" id="GO:0009401">
    <property type="term" value="P:phosphoenolpyruvate-dependent sugar phosphotransferase system"/>
    <property type="evidence" value="ECO:0007669"/>
    <property type="project" value="UniProtKB-KW"/>
</dbReference>
<evidence type="ECO:0000256" key="8">
    <source>
        <dbReference type="ARBA" id="ARBA00022777"/>
    </source>
</evidence>
<keyword evidence="18" id="KW-1185">Reference proteome</keyword>
<gene>
    <name evidence="17" type="ORF">MITSMUL_04265</name>
</gene>
<dbReference type="CDD" id="cd00212">
    <property type="entry name" value="PTS_IIB_glc"/>
    <property type="match status" value="1"/>
</dbReference>
<dbReference type="InterPro" id="IPR001127">
    <property type="entry name" value="PTS_EIIA_1_perm"/>
</dbReference>
<dbReference type="NCBIfam" id="TIGR00830">
    <property type="entry name" value="PTBA"/>
    <property type="match status" value="1"/>
</dbReference>
<dbReference type="InterPro" id="IPR011055">
    <property type="entry name" value="Dup_hybrid_motif"/>
</dbReference>
<dbReference type="FunFam" id="2.70.70.10:FF:000001">
    <property type="entry name" value="PTS system glucose-specific IIA component"/>
    <property type="match status" value="1"/>
</dbReference>
<feature type="transmembrane region" description="Helical" evidence="13">
    <location>
        <begin position="583"/>
        <end position="604"/>
    </location>
</feature>
<feature type="transmembrane region" description="Helical" evidence="13">
    <location>
        <begin position="403"/>
        <end position="428"/>
    </location>
</feature>
<dbReference type="PROSITE" id="PS00371">
    <property type="entry name" value="PTS_EIIA_TYPE_1_HIS"/>
    <property type="match status" value="1"/>
</dbReference>
<dbReference type="STRING" id="500635.MITSMUL_04265"/>
<dbReference type="SUPFAM" id="SSF55604">
    <property type="entry name" value="Glucose permease domain IIB"/>
    <property type="match status" value="1"/>
</dbReference>
<dbReference type="PROSITE" id="PS51103">
    <property type="entry name" value="PTS_EIIC_TYPE_1"/>
    <property type="match status" value="1"/>
</dbReference>
<comment type="caution">
    <text evidence="17">The sequence shown here is derived from an EMBL/GenBank/DDBJ whole genome shotgun (WGS) entry which is preliminary data.</text>
</comment>
<evidence type="ECO:0000256" key="2">
    <source>
        <dbReference type="ARBA" id="ARBA00022448"/>
    </source>
</evidence>
<dbReference type="PROSITE" id="PS51093">
    <property type="entry name" value="PTS_EIIA_TYPE_1"/>
    <property type="match status" value="1"/>
</dbReference>
<feature type="transmembrane region" description="Helical" evidence="13">
    <location>
        <begin position="345"/>
        <end position="363"/>
    </location>
</feature>
<feature type="domain" description="PTS EIIB type-1" evidence="15">
    <location>
        <begin position="201"/>
        <end position="284"/>
    </location>
</feature>
<feature type="transmembrane region" description="Helical" evidence="13">
    <location>
        <begin position="555"/>
        <end position="577"/>
    </location>
</feature>
<name>C9KM30_9FIRM</name>
<dbReference type="PANTHER" id="PTHR30175">
    <property type="entry name" value="PHOSPHOTRANSFERASE SYSTEM TRANSPORT PROTEIN"/>
    <property type="match status" value="1"/>
</dbReference>
<dbReference type="InterPro" id="IPR050558">
    <property type="entry name" value="PTS_Sugar-Specific_Components"/>
</dbReference>
<reference evidence="17" key="1">
    <citation type="submission" date="2009-09" db="EMBL/GenBank/DDBJ databases">
        <authorList>
            <person name="Weinstock G."/>
            <person name="Sodergren E."/>
            <person name="Clifton S."/>
            <person name="Fulton L."/>
            <person name="Fulton B."/>
            <person name="Courtney L."/>
            <person name="Fronick C."/>
            <person name="Harrison M."/>
            <person name="Strong C."/>
            <person name="Farmer C."/>
            <person name="Delahaunty K."/>
            <person name="Markovic C."/>
            <person name="Hall O."/>
            <person name="Minx P."/>
            <person name="Tomlinson C."/>
            <person name="Mitreva M."/>
            <person name="Nelson J."/>
            <person name="Hou S."/>
            <person name="Wollam A."/>
            <person name="Pepin K.H."/>
            <person name="Johnson M."/>
            <person name="Bhonagiri V."/>
            <person name="Nash W.E."/>
            <person name="Warren W."/>
            <person name="Chinwalla A."/>
            <person name="Mardis E.R."/>
            <person name="Wilson R.K."/>
        </authorList>
    </citation>
    <scope>NUCLEOTIDE SEQUENCE [LARGE SCALE GENOMIC DNA]</scope>
    <source>
        <strain evidence="17">DSM 20544</strain>
    </source>
</reference>
<sequence>MDYENGLITKNQSQTRGIKKGEIFMKEIRLDSPLNGQLIELKDVKDPAFASGAMGKGAAVKDPDGKVYSPVDGTVTVLFGTKHAIGIHAEDGADILIHVGIDTVNLGGKYFDAKIAQGDTVKKGQLLLEFDPEGIKSAAYDTTTPVLVTNAFDYDKITVALGDKEITTVTAEPAEEAAPEADAAAASAEPEEDYSDLPKEERVAKLIWKYVGGHDNVRSAEHCATRLRLIINDKSKLDAKAIENIDGVKGQFFAAAQYQIILGTGFVDKVYDAFVAGTGLAGASNNKAEAYAQMSMAQKISRTLGDVFVPIIPVLVATGLFMGLRGACLSLGVQFSDNVLRMSQILTDTAFAFLPALVCWSTTKRFGGTPVIGIVLGLMLVAPQLPNAYAIAAGEAQPIMMDIFGLSVPVVGYQGSVLPALVLGIFAAKLQKWLKTFIPDVIDLIVTPFLTLFISMILGLLIVGPIMHWIELAVFGAIQTFLALPYGVGGFIVGGIHQVIVVFGVHHVFNALEVQLLATTGVDPFNAIITGAIIAQGGAAAAVAARTKNKKKRALYVSSIVPAFLGITEPVIFGINLRLMKPFLYALVGGACAGGIAGFLHLAGTGMGITVLPGTLLYLDHLPQYILVNVVGFAVAFALTFTLFNPEKEDEA</sequence>
<dbReference type="HOGENOM" id="CLU_012312_10_1_9"/>
<evidence type="ECO:0000256" key="13">
    <source>
        <dbReference type="SAM" id="Phobius"/>
    </source>
</evidence>
<keyword evidence="7 13" id="KW-0812">Transmembrane</keyword>
<dbReference type="Pfam" id="PF00367">
    <property type="entry name" value="PTS_EIIB"/>
    <property type="match status" value="1"/>
</dbReference>
<dbReference type="InterPro" id="IPR013013">
    <property type="entry name" value="PTS_EIIC_1"/>
</dbReference>
<dbReference type="EMBL" id="ABWK02000012">
    <property type="protein sequence ID" value="EEX69194.1"/>
    <property type="molecule type" value="Genomic_DNA"/>
</dbReference>
<dbReference type="eggNOG" id="COG1264">
    <property type="taxonomic scope" value="Bacteria"/>
</dbReference>
<keyword evidence="6" id="KW-0598">Phosphotransferase system</keyword>
<protein>
    <submittedName>
        <fullName evidence="17">PTS system sucrose-specific IIBC component</fullName>
        <ecNumber evidence="17">2.7.1.69</ecNumber>
    </submittedName>
</protein>
<evidence type="ECO:0000256" key="4">
    <source>
        <dbReference type="ARBA" id="ARBA00022597"/>
    </source>
</evidence>
<dbReference type="SUPFAM" id="SSF51261">
    <property type="entry name" value="Duplicated hybrid motif"/>
    <property type="match status" value="1"/>
</dbReference>
<evidence type="ECO:0000256" key="3">
    <source>
        <dbReference type="ARBA" id="ARBA00022475"/>
    </source>
</evidence>
<accession>C9KM30</accession>
<feature type="region of interest" description="Disordered" evidence="12">
    <location>
        <begin position="172"/>
        <end position="195"/>
    </location>
</feature>
<feature type="domain" description="PTS EIIC type-1" evidence="16">
    <location>
        <begin position="302"/>
        <end position="652"/>
    </location>
</feature>
<keyword evidence="9 13" id="KW-1133">Transmembrane helix</keyword>
<comment type="subcellular location">
    <subcellularLocation>
        <location evidence="1">Cell membrane</location>
        <topology evidence="1">Multi-pass membrane protein</topology>
    </subcellularLocation>
</comment>
<evidence type="ECO:0000259" key="15">
    <source>
        <dbReference type="PROSITE" id="PS51098"/>
    </source>
</evidence>
<keyword evidence="4" id="KW-0762">Sugar transport</keyword>
<dbReference type="GO" id="GO:0008982">
    <property type="term" value="F:protein-N(PI)-phosphohistidine-sugar phosphotransferase activity"/>
    <property type="evidence" value="ECO:0007669"/>
    <property type="project" value="InterPro"/>
</dbReference>
<evidence type="ECO:0000256" key="7">
    <source>
        <dbReference type="ARBA" id="ARBA00022692"/>
    </source>
</evidence>
<feature type="transmembrane region" description="Helical" evidence="13">
    <location>
        <begin position="482"/>
        <end position="505"/>
    </location>
</feature>
<dbReference type="InterPro" id="IPR003352">
    <property type="entry name" value="PTS_EIIC"/>
</dbReference>
<feature type="transmembrane region" description="Helical" evidence="13">
    <location>
        <begin position="448"/>
        <end position="470"/>
    </location>
</feature>
<dbReference type="GO" id="GO:0016301">
    <property type="term" value="F:kinase activity"/>
    <property type="evidence" value="ECO:0007669"/>
    <property type="project" value="UniProtKB-KW"/>
</dbReference>
<feature type="active site" description="Phosphocysteine intermediate; for EIIB activity" evidence="11">
    <location>
        <position position="223"/>
    </location>
</feature>
<dbReference type="AlphaFoldDB" id="C9KM30"/>
<feature type="domain" description="PTS EIIA type-1" evidence="14">
    <location>
        <begin position="46"/>
        <end position="150"/>
    </location>
</feature>
<dbReference type="GO" id="GO:0090589">
    <property type="term" value="F:protein-phosphocysteine-trehalose phosphotransferase system transporter activity"/>
    <property type="evidence" value="ECO:0007669"/>
    <property type="project" value="TreeGrafter"/>
</dbReference>